<dbReference type="STRING" id="990285.RGCCGE502_03842"/>
<keyword evidence="2" id="KW-1185">Reference proteome</keyword>
<reference evidence="1 2" key="1">
    <citation type="journal article" date="2012" name="J. Bacteriol.">
        <title>Genome sequence of Rhizobium grahamii CCGE502, a broad-host-range symbiont with low nodulation competitiveness in Phaseolus vulgaris.</title>
        <authorList>
            <person name="Althabegoiti M.J."/>
            <person name="Lozano L."/>
            <person name="Torres-Tejerizo G."/>
            <person name="Ormeno-Orrillo E."/>
            <person name="Rogel M.A."/>
            <person name="Gonzalez V."/>
            <person name="Martinez-Romero E."/>
        </authorList>
    </citation>
    <scope>NUCLEOTIDE SEQUENCE [LARGE SCALE GENOMIC DNA]</scope>
    <source>
        <strain evidence="1 2">CCGE 502</strain>
    </source>
</reference>
<name>S3HLR4_9HYPH</name>
<dbReference type="Proteomes" id="UP000014411">
    <property type="component" value="Unassembled WGS sequence"/>
</dbReference>
<comment type="caution">
    <text evidence="1">The sequence shown here is derived from an EMBL/GenBank/DDBJ whole genome shotgun (WGS) entry which is preliminary data.</text>
</comment>
<dbReference type="EMBL" id="AEYE02000004">
    <property type="protein sequence ID" value="EPE99802.1"/>
    <property type="molecule type" value="Genomic_DNA"/>
</dbReference>
<evidence type="ECO:0000313" key="2">
    <source>
        <dbReference type="Proteomes" id="UP000014411"/>
    </source>
</evidence>
<proteinExistence type="predicted"/>
<dbReference type="HOGENOM" id="CLU_2481130_0_0_5"/>
<protein>
    <submittedName>
        <fullName evidence="1">Uncharacterized protein</fullName>
    </submittedName>
</protein>
<organism evidence="1 2">
    <name type="scientific">Rhizobium grahamii CCGE 502</name>
    <dbReference type="NCBI Taxonomy" id="990285"/>
    <lineage>
        <taxon>Bacteria</taxon>
        <taxon>Pseudomonadati</taxon>
        <taxon>Pseudomonadota</taxon>
        <taxon>Alphaproteobacteria</taxon>
        <taxon>Hyphomicrobiales</taxon>
        <taxon>Rhizobiaceae</taxon>
        <taxon>Rhizobium/Agrobacterium group</taxon>
        <taxon>Rhizobium</taxon>
    </lineage>
</organism>
<sequence>MLSGMVRVAGLPATLTLAAPGLLAVLAPCRQRPVTLRPLAAFGVFHVLFPSHRASPEGMQQALIRFCVGAKIPAHGEITKFFLAVAK</sequence>
<dbReference type="AlphaFoldDB" id="S3HLR4"/>
<accession>S3HLR4</accession>
<evidence type="ECO:0000313" key="1">
    <source>
        <dbReference type="EMBL" id="EPE99802.1"/>
    </source>
</evidence>
<gene>
    <name evidence="1" type="ORF">RGCCGE502_03842</name>
</gene>